<dbReference type="KEGG" id="kal:KALB_685"/>
<evidence type="ECO:0000256" key="1">
    <source>
        <dbReference type="SAM" id="SignalP"/>
    </source>
</evidence>
<dbReference type="Proteomes" id="UP000019225">
    <property type="component" value="Chromosome"/>
</dbReference>
<keyword evidence="3" id="KW-1185">Reference proteome</keyword>
<dbReference type="HOGENOM" id="CLU_2973560_0_0_11"/>
<accession>W5VZX9</accession>
<keyword evidence="1" id="KW-0732">Signal</keyword>
<reference evidence="2 3" key="1">
    <citation type="journal article" date="2014" name="BMC Genomics">
        <title>Complete genome sequence of producer of the glycopeptide antibiotic Aculeximycin Kutzneria albida DSM 43870T, a representative of minor genus of Pseudonocardiaceae.</title>
        <authorList>
            <person name="Rebets Y."/>
            <person name="Tokovenko B."/>
            <person name="Lushchyk I."/>
            <person name="Ruckert C."/>
            <person name="Zaburannyi N."/>
            <person name="Bechthold A."/>
            <person name="Kalinowski J."/>
            <person name="Luzhetskyy A."/>
        </authorList>
    </citation>
    <scope>NUCLEOTIDE SEQUENCE [LARGE SCALE GENOMIC DNA]</scope>
    <source>
        <strain evidence="2">DSM 43870</strain>
    </source>
</reference>
<evidence type="ECO:0000313" key="2">
    <source>
        <dbReference type="EMBL" id="AHH94060.1"/>
    </source>
</evidence>
<dbReference type="AlphaFoldDB" id="W5VZX9"/>
<dbReference type="RefSeq" id="WP_158510705.1">
    <property type="nucleotide sequence ID" value="NZ_CP007155.1"/>
</dbReference>
<gene>
    <name evidence="2" type="ORF">KALB_685</name>
</gene>
<sequence length="58" mass="5735">MSTIKFHGFALLLATATAGLLPLCTAAPASAATQKGTSITASGDSAALCLKPAWGMIN</sequence>
<feature type="chain" id="PRO_5004874767" evidence="1">
    <location>
        <begin position="32"/>
        <end position="58"/>
    </location>
</feature>
<organism evidence="2 3">
    <name type="scientific">Kutzneria albida DSM 43870</name>
    <dbReference type="NCBI Taxonomy" id="1449976"/>
    <lineage>
        <taxon>Bacteria</taxon>
        <taxon>Bacillati</taxon>
        <taxon>Actinomycetota</taxon>
        <taxon>Actinomycetes</taxon>
        <taxon>Pseudonocardiales</taxon>
        <taxon>Pseudonocardiaceae</taxon>
        <taxon>Kutzneria</taxon>
    </lineage>
</organism>
<feature type="signal peptide" evidence="1">
    <location>
        <begin position="1"/>
        <end position="31"/>
    </location>
</feature>
<name>W5VZX9_9PSEU</name>
<dbReference type="EMBL" id="CP007155">
    <property type="protein sequence ID" value="AHH94060.1"/>
    <property type="molecule type" value="Genomic_DNA"/>
</dbReference>
<evidence type="ECO:0000313" key="3">
    <source>
        <dbReference type="Proteomes" id="UP000019225"/>
    </source>
</evidence>
<protein>
    <submittedName>
        <fullName evidence="2">Putative secreted protein</fullName>
    </submittedName>
</protein>
<proteinExistence type="predicted"/>